<accession>A0AAD1EN71</accession>
<evidence type="ECO:0000256" key="6">
    <source>
        <dbReference type="ARBA" id="ARBA00022692"/>
    </source>
</evidence>
<evidence type="ECO:0000256" key="3">
    <source>
        <dbReference type="ARBA" id="ARBA00012438"/>
    </source>
</evidence>
<dbReference type="CDD" id="cd00075">
    <property type="entry name" value="HATPase"/>
    <property type="match status" value="1"/>
</dbReference>
<evidence type="ECO:0000256" key="11">
    <source>
        <dbReference type="SAM" id="Phobius"/>
    </source>
</evidence>
<evidence type="ECO:0000313" key="15">
    <source>
        <dbReference type="Proteomes" id="UP000283946"/>
    </source>
</evidence>
<evidence type="ECO:0000256" key="1">
    <source>
        <dbReference type="ARBA" id="ARBA00000085"/>
    </source>
</evidence>
<dbReference type="SUPFAM" id="SSF47384">
    <property type="entry name" value="Homodimeric domain of signal transducing histidine kinase"/>
    <property type="match status" value="1"/>
</dbReference>
<dbReference type="SMART" id="SM00387">
    <property type="entry name" value="HATPase_c"/>
    <property type="match status" value="1"/>
</dbReference>
<dbReference type="Pfam" id="PF02518">
    <property type="entry name" value="HATPase_c"/>
    <property type="match status" value="1"/>
</dbReference>
<dbReference type="KEGG" id="ria:C7V51_11405"/>
<dbReference type="SUPFAM" id="SSF55874">
    <property type="entry name" value="ATPase domain of HSP90 chaperone/DNA topoisomerase II/histidine kinase"/>
    <property type="match status" value="1"/>
</dbReference>
<evidence type="ECO:0000256" key="9">
    <source>
        <dbReference type="ARBA" id="ARBA00023012"/>
    </source>
</evidence>
<feature type="domain" description="Histidine kinase" evidence="12">
    <location>
        <begin position="237"/>
        <end position="448"/>
    </location>
</feature>
<dbReference type="Gene3D" id="3.30.565.10">
    <property type="entry name" value="Histidine kinase-like ATPase, C-terminal domain"/>
    <property type="match status" value="1"/>
</dbReference>
<reference evidence="14 15" key="1">
    <citation type="submission" date="2018-03" db="EMBL/GenBank/DDBJ databases">
        <title>Bacteriophage NCPPB3778 and a type I-E CRISPR drive the evolution of the US Biological Select Agent, Rathayibacter toxicus.</title>
        <authorList>
            <person name="Davis E.W.II."/>
            <person name="Tabima J.F."/>
            <person name="Weisberg A.J."/>
            <person name="Dantas Lopes L."/>
            <person name="Wiseman M.S."/>
            <person name="Wiseman M.S."/>
            <person name="Pupko T."/>
            <person name="Belcher M.S."/>
            <person name="Sechler A.J."/>
            <person name="Tancos M.A."/>
            <person name="Schroeder B.K."/>
            <person name="Murray T.D."/>
            <person name="Luster D.G."/>
            <person name="Schneider W.L."/>
            <person name="Rogers E."/>
            <person name="Andreote F.D."/>
            <person name="Grunwald N.J."/>
            <person name="Putnam M.L."/>
            <person name="Chang J.H."/>
        </authorList>
    </citation>
    <scope>NUCLEOTIDE SEQUENCE [LARGE SCALE GENOMIC DNA]</scope>
    <source>
        <strain evidence="14 15">NCCPB 2253</strain>
    </source>
</reference>
<evidence type="ECO:0000259" key="13">
    <source>
        <dbReference type="PROSITE" id="PS50885"/>
    </source>
</evidence>
<proteinExistence type="predicted"/>
<comment type="subcellular location">
    <subcellularLocation>
        <location evidence="2">Cell membrane</location>
    </subcellularLocation>
</comment>
<dbReference type="InterPro" id="IPR003660">
    <property type="entry name" value="HAMP_dom"/>
</dbReference>
<dbReference type="Gene3D" id="6.10.340.10">
    <property type="match status" value="1"/>
</dbReference>
<keyword evidence="4" id="KW-0597">Phosphoprotein</keyword>
<organism evidence="14 15">
    <name type="scientific">Rathayibacter iranicus</name>
    <dbReference type="NCBI Taxonomy" id="59737"/>
    <lineage>
        <taxon>Bacteria</taxon>
        <taxon>Bacillati</taxon>
        <taxon>Actinomycetota</taxon>
        <taxon>Actinomycetes</taxon>
        <taxon>Micrococcales</taxon>
        <taxon>Microbacteriaceae</taxon>
        <taxon>Rathayibacter</taxon>
    </lineage>
</organism>
<dbReference type="GO" id="GO:0005886">
    <property type="term" value="C:plasma membrane"/>
    <property type="evidence" value="ECO:0007669"/>
    <property type="project" value="UniProtKB-SubCell"/>
</dbReference>
<feature type="transmembrane region" description="Helical" evidence="11">
    <location>
        <begin position="150"/>
        <end position="172"/>
    </location>
</feature>
<evidence type="ECO:0000256" key="8">
    <source>
        <dbReference type="ARBA" id="ARBA00022989"/>
    </source>
</evidence>
<dbReference type="RefSeq" id="WP_104265595.1">
    <property type="nucleotide sequence ID" value="NZ_CP028130.1"/>
</dbReference>
<keyword evidence="7 14" id="KW-0418">Kinase</keyword>
<dbReference type="Proteomes" id="UP000283946">
    <property type="component" value="Chromosome"/>
</dbReference>
<dbReference type="CDD" id="cd06225">
    <property type="entry name" value="HAMP"/>
    <property type="match status" value="1"/>
</dbReference>
<dbReference type="EC" id="2.7.13.3" evidence="3"/>
<dbReference type="PROSITE" id="PS50885">
    <property type="entry name" value="HAMP"/>
    <property type="match status" value="1"/>
</dbReference>
<evidence type="ECO:0000256" key="2">
    <source>
        <dbReference type="ARBA" id="ARBA00004236"/>
    </source>
</evidence>
<dbReference type="SMART" id="SM00388">
    <property type="entry name" value="HisKA"/>
    <property type="match status" value="1"/>
</dbReference>
<dbReference type="PROSITE" id="PS50109">
    <property type="entry name" value="HIS_KIN"/>
    <property type="match status" value="1"/>
</dbReference>
<dbReference type="InterPro" id="IPR004358">
    <property type="entry name" value="Sig_transdc_His_kin-like_C"/>
</dbReference>
<feature type="transmembrane region" description="Helical" evidence="11">
    <location>
        <begin position="12"/>
        <end position="36"/>
    </location>
</feature>
<keyword evidence="10 11" id="KW-0472">Membrane</keyword>
<name>A0AAD1EN71_9MICO</name>
<dbReference type="PANTHER" id="PTHR45436">
    <property type="entry name" value="SENSOR HISTIDINE KINASE YKOH"/>
    <property type="match status" value="1"/>
</dbReference>
<evidence type="ECO:0000256" key="4">
    <source>
        <dbReference type="ARBA" id="ARBA00022553"/>
    </source>
</evidence>
<dbReference type="InterPro" id="IPR050428">
    <property type="entry name" value="TCS_sensor_his_kinase"/>
</dbReference>
<dbReference type="CDD" id="cd00082">
    <property type="entry name" value="HisKA"/>
    <property type="match status" value="1"/>
</dbReference>
<keyword evidence="6 11" id="KW-0812">Transmembrane</keyword>
<dbReference type="InterPro" id="IPR036097">
    <property type="entry name" value="HisK_dim/P_sf"/>
</dbReference>
<evidence type="ECO:0000256" key="7">
    <source>
        <dbReference type="ARBA" id="ARBA00022777"/>
    </source>
</evidence>
<evidence type="ECO:0000313" key="14">
    <source>
        <dbReference type="EMBL" id="AZZ56415.1"/>
    </source>
</evidence>
<dbReference type="PRINTS" id="PR00344">
    <property type="entry name" value="BCTRLSENSOR"/>
</dbReference>
<gene>
    <name evidence="14" type="ORF">C7V51_11405</name>
</gene>
<evidence type="ECO:0000256" key="5">
    <source>
        <dbReference type="ARBA" id="ARBA00022679"/>
    </source>
</evidence>
<dbReference type="InterPro" id="IPR003594">
    <property type="entry name" value="HATPase_dom"/>
</dbReference>
<dbReference type="InterPro" id="IPR005467">
    <property type="entry name" value="His_kinase_dom"/>
</dbReference>
<dbReference type="SMART" id="SM00304">
    <property type="entry name" value="HAMP"/>
    <property type="match status" value="1"/>
</dbReference>
<feature type="domain" description="HAMP" evidence="13">
    <location>
        <begin position="173"/>
        <end position="229"/>
    </location>
</feature>
<keyword evidence="5" id="KW-0808">Transferase</keyword>
<keyword evidence="9" id="KW-0902">Two-component regulatory system</keyword>
<dbReference type="PANTHER" id="PTHR45436:SF5">
    <property type="entry name" value="SENSOR HISTIDINE KINASE TRCS"/>
    <property type="match status" value="1"/>
</dbReference>
<dbReference type="GO" id="GO:0000155">
    <property type="term" value="F:phosphorelay sensor kinase activity"/>
    <property type="evidence" value="ECO:0007669"/>
    <property type="project" value="InterPro"/>
</dbReference>
<keyword evidence="8 11" id="KW-1133">Transmembrane helix</keyword>
<dbReference type="InterPro" id="IPR003661">
    <property type="entry name" value="HisK_dim/P_dom"/>
</dbReference>
<protein>
    <recommendedName>
        <fullName evidence="3">histidine kinase</fullName>
        <ecNumber evidence="3">2.7.13.3</ecNumber>
    </recommendedName>
</protein>
<sequence length="448" mass="47090">MTRRRGGSLRRRVAAVVAAAVALAVILVSALTWFVVSTQLDSSLNTALDREATRVQRLIAADPEWTNENGSTCRFVIEPACVRRVDAATEPGEGPLRVSREALAVIDGSSPRERYTAEGVRVLVLPTGAGEAVLVGLPTRQTDTALQRTALALAVASATGILLAAALGALAATAGLRPVRRLDDAVRRVRATTDPHAPIDLGDTGRDDELGRLTRSFSAMLGELAAAQDTQRDFVADASHELRTPLTTLRTNVQLLTGDRPLSDQTRAALQAALLKELNAMTLTVDDLAELARGDRAPRAILAATDVIDAAREAVAAAGRRWPSAVTLKTEAEGVLARVPEGRLGRLLDVVLDNAGKYGAGRPVVLQVDRDGDRQVIIRVVDHGVGIPPAERERVFERFHRGTASRGTPGSGLGLAIAAQIVADAGGHITAEDSPGGGTTIRISLAAA</sequence>
<dbReference type="AlphaFoldDB" id="A0AAD1EN71"/>
<evidence type="ECO:0000259" key="12">
    <source>
        <dbReference type="PROSITE" id="PS50109"/>
    </source>
</evidence>
<dbReference type="InterPro" id="IPR036890">
    <property type="entry name" value="HATPase_C_sf"/>
</dbReference>
<dbReference type="Gene3D" id="1.10.287.130">
    <property type="match status" value="1"/>
</dbReference>
<dbReference type="Pfam" id="PF00512">
    <property type="entry name" value="HisKA"/>
    <property type="match status" value="1"/>
</dbReference>
<comment type="catalytic activity">
    <reaction evidence="1">
        <text>ATP + protein L-histidine = ADP + protein N-phospho-L-histidine.</text>
        <dbReference type="EC" id="2.7.13.3"/>
    </reaction>
</comment>
<evidence type="ECO:0000256" key="10">
    <source>
        <dbReference type="ARBA" id="ARBA00023136"/>
    </source>
</evidence>
<dbReference type="EMBL" id="CP028130">
    <property type="protein sequence ID" value="AZZ56415.1"/>
    <property type="molecule type" value="Genomic_DNA"/>
</dbReference>